<accession>A0ABR9LTA3</accession>
<evidence type="ECO:0000256" key="3">
    <source>
        <dbReference type="ARBA" id="ARBA00018787"/>
    </source>
</evidence>
<evidence type="ECO:0000256" key="7">
    <source>
        <dbReference type="ARBA" id="ARBA00023306"/>
    </source>
</evidence>
<reference evidence="10 11" key="1">
    <citation type="submission" date="2020-10" db="EMBL/GenBank/DDBJ databases">
        <title>Sequencing the genomes of 1000 actinobacteria strains.</title>
        <authorList>
            <person name="Klenk H.-P."/>
        </authorList>
    </citation>
    <scope>NUCLEOTIDE SEQUENCE [LARGE SCALE GENOMIC DNA]</scope>
    <source>
        <strain evidence="10 11">DSM 43173</strain>
    </source>
</reference>
<dbReference type="PANTHER" id="PTHR35794">
    <property type="entry name" value="CELL DIVISION PROTEIN DIVIVA"/>
    <property type="match status" value="1"/>
</dbReference>
<dbReference type="EMBL" id="JADBEK010000001">
    <property type="protein sequence ID" value="MBE1583605.1"/>
    <property type="molecule type" value="Genomic_DNA"/>
</dbReference>
<gene>
    <name evidence="10" type="ORF">H4W80_001863</name>
</gene>
<keyword evidence="6" id="KW-0175">Coiled coil</keyword>
<evidence type="ECO:0000256" key="1">
    <source>
        <dbReference type="ARBA" id="ARBA00004496"/>
    </source>
</evidence>
<keyword evidence="11" id="KW-1185">Reference proteome</keyword>
<evidence type="ECO:0000256" key="5">
    <source>
        <dbReference type="ARBA" id="ARBA00022618"/>
    </source>
</evidence>
<evidence type="ECO:0000256" key="9">
    <source>
        <dbReference type="SAM" id="MobiDB-lite"/>
    </source>
</evidence>
<dbReference type="Proteomes" id="UP000633509">
    <property type="component" value="Unassembled WGS sequence"/>
</dbReference>
<comment type="caution">
    <text evidence="10">The sequence shown here is derived from an EMBL/GenBank/DDBJ whole genome shotgun (WGS) entry which is preliminary data.</text>
</comment>
<sequence>MHVTHEEHDHGPVLPHSHASAGGAPVPLPVQGNVPGQFALLTAPMVHHQVFTVVRLRSGYDLAEVDTFLAHVETTLSLLWQDNARLRERLSTPPTGVGGETIAAARREARRIVAAAHEDAERLRGEAAAAADALAQAARLAIGERLDGVIADHGRHLHDTLRALLDDIVAPPPGETAAVRAHDDPAEPD</sequence>
<keyword evidence="4" id="KW-0963">Cytoplasm</keyword>
<dbReference type="InterPro" id="IPR007793">
    <property type="entry name" value="DivIVA_fam"/>
</dbReference>
<dbReference type="InterPro" id="IPR019933">
    <property type="entry name" value="DivIVA_domain"/>
</dbReference>
<protein>
    <recommendedName>
        <fullName evidence="3">Cell wall synthesis protein Wag31</fullName>
    </recommendedName>
    <alternativeName>
        <fullName evidence="8">Antigen 84</fullName>
    </alternativeName>
</protein>
<comment type="similarity">
    <text evidence="2">Belongs to the DivIVA family.</text>
</comment>
<dbReference type="Pfam" id="PF05103">
    <property type="entry name" value="DivIVA"/>
    <property type="match status" value="1"/>
</dbReference>
<evidence type="ECO:0000313" key="11">
    <source>
        <dbReference type="Proteomes" id="UP000633509"/>
    </source>
</evidence>
<keyword evidence="5" id="KW-0132">Cell division</keyword>
<feature type="region of interest" description="Disordered" evidence="9">
    <location>
        <begin position="1"/>
        <end position="28"/>
    </location>
</feature>
<comment type="subcellular location">
    <subcellularLocation>
        <location evidence="1">Cytoplasm</location>
    </subcellularLocation>
</comment>
<dbReference type="NCBIfam" id="TIGR03544">
    <property type="entry name" value="DivI1A_domain"/>
    <property type="match status" value="1"/>
</dbReference>
<dbReference type="RefSeq" id="WP_192784685.1">
    <property type="nucleotide sequence ID" value="NZ_JADBEK010000001.1"/>
</dbReference>
<proteinExistence type="inferred from homology"/>
<dbReference type="Gene3D" id="6.10.250.660">
    <property type="match status" value="1"/>
</dbReference>
<name>A0ABR9LTA3_9ACTN</name>
<keyword evidence="7" id="KW-0131">Cell cycle</keyword>
<evidence type="ECO:0000313" key="10">
    <source>
        <dbReference type="EMBL" id="MBE1583605.1"/>
    </source>
</evidence>
<evidence type="ECO:0000256" key="8">
    <source>
        <dbReference type="ARBA" id="ARBA00031737"/>
    </source>
</evidence>
<organism evidence="10 11">
    <name type="scientific">Nonomuraea angiospora</name>
    <dbReference type="NCBI Taxonomy" id="46172"/>
    <lineage>
        <taxon>Bacteria</taxon>
        <taxon>Bacillati</taxon>
        <taxon>Actinomycetota</taxon>
        <taxon>Actinomycetes</taxon>
        <taxon>Streptosporangiales</taxon>
        <taxon>Streptosporangiaceae</taxon>
        <taxon>Nonomuraea</taxon>
    </lineage>
</organism>
<evidence type="ECO:0000256" key="6">
    <source>
        <dbReference type="ARBA" id="ARBA00023054"/>
    </source>
</evidence>
<evidence type="ECO:0000256" key="4">
    <source>
        <dbReference type="ARBA" id="ARBA00022490"/>
    </source>
</evidence>
<evidence type="ECO:0000256" key="2">
    <source>
        <dbReference type="ARBA" id="ARBA00009008"/>
    </source>
</evidence>
<feature type="compositionally biased region" description="Basic and acidic residues" evidence="9">
    <location>
        <begin position="1"/>
        <end position="11"/>
    </location>
</feature>
<dbReference type="PANTHER" id="PTHR35794:SF2">
    <property type="entry name" value="CELL DIVISION PROTEIN DIVIVA"/>
    <property type="match status" value="1"/>
</dbReference>